<sequence length="248" mass="28727">MNMKLSQEHSNFVNLEEAIQLEEYFKTLISAEKVSKIHEVASYRTKYLTIVMEDIFQPYNASAPVRTSECLGLTEIHVIENRNSYKPNEGISLGAQKWIQIHRYQKPNFDNTRHCISGLKEKGYRIVGTSPHTLENSYELDTLPLDKPSAILFGSEEKGLSSYAMEEADVFLRLPMYGFTESYNISVTVAIVLSHLGFRMRKEIPDWSLTEEERVHIRNSYYKKCLHNGNLVESDLLQRIRSESRRVQ</sequence>
<organism evidence="9 10">
    <name type="scientific">Leptospira johnsonii</name>
    <dbReference type="NCBI Taxonomy" id="1917820"/>
    <lineage>
        <taxon>Bacteria</taxon>
        <taxon>Pseudomonadati</taxon>
        <taxon>Spirochaetota</taxon>
        <taxon>Spirochaetia</taxon>
        <taxon>Leptospirales</taxon>
        <taxon>Leptospiraceae</taxon>
        <taxon>Leptospira</taxon>
    </lineage>
</organism>
<keyword evidence="3 7" id="KW-0808">Transferase</keyword>
<dbReference type="GO" id="GO:0141100">
    <property type="term" value="F:tRNA (guanine(18)-2'-O)-methyltransferase activity"/>
    <property type="evidence" value="ECO:0007669"/>
    <property type="project" value="UniProtKB-UniRule"/>
</dbReference>
<evidence type="ECO:0000256" key="7">
    <source>
        <dbReference type="HAMAP-Rule" id="MF_02060"/>
    </source>
</evidence>
<dbReference type="InterPro" id="IPR001537">
    <property type="entry name" value="SpoU_MeTrfase"/>
</dbReference>
<keyword evidence="10" id="KW-1185">Reference proteome</keyword>
<dbReference type="PANTHER" id="PTHR43453">
    <property type="entry name" value="RRNA METHYLASE-LIKE"/>
    <property type="match status" value="1"/>
</dbReference>
<evidence type="ECO:0000259" key="8">
    <source>
        <dbReference type="Pfam" id="PF00588"/>
    </source>
</evidence>
<keyword evidence="1 7" id="KW-0820">tRNA-binding</keyword>
<feature type="binding site" evidence="7">
    <location>
        <position position="174"/>
    </location>
    <ligand>
        <name>S-adenosyl-L-methionine</name>
        <dbReference type="ChEBI" id="CHEBI:59789"/>
    </ligand>
</feature>
<comment type="caution">
    <text evidence="7">Lacks conserved residue(s) required for the propagation of feature annotation.</text>
</comment>
<dbReference type="Proteomes" id="UP000245076">
    <property type="component" value="Unassembled WGS sequence"/>
</dbReference>
<dbReference type="GO" id="GO:0000049">
    <property type="term" value="F:tRNA binding"/>
    <property type="evidence" value="ECO:0007669"/>
    <property type="project" value="UniProtKB-UniRule"/>
</dbReference>
<keyword evidence="4 7" id="KW-0949">S-adenosyl-L-methionine</keyword>
<dbReference type="HAMAP" id="MF_02060">
    <property type="entry name" value="tRNA_methyltr_TrmH"/>
    <property type="match status" value="1"/>
</dbReference>
<keyword evidence="2 7" id="KW-0489">Methyltransferase</keyword>
<proteinExistence type="inferred from homology"/>
<gene>
    <name evidence="7" type="primary">trmH</name>
    <name evidence="9" type="ORF">LPTSP1_08920</name>
</gene>
<comment type="function">
    <text evidence="7">Catalyzes the 2'-O methylation of guanosine at position 18 in tRNA.</text>
</comment>
<evidence type="ECO:0000256" key="3">
    <source>
        <dbReference type="ARBA" id="ARBA00022679"/>
    </source>
</evidence>
<evidence type="ECO:0000256" key="2">
    <source>
        <dbReference type="ARBA" id="ARBA00022603"/>
    </source>
</evidence>
<evidence type="ECO:0000313" key="9">
    <source>
        <dbReference type="EMBL" id="GBF37904.1"/>
    </source>
</evidence>
<name>A0A2P2CZS8_9LEPT</name>
<dbReference type="GO" id="GO:0002938">
    <property type="term" value="P:tRNA guanine ribose methylation"/>
    <property type="evidence" value="ECO:0007669"/>
    <property type="project" value="UniProtKB-UniRule"/>
</dbReference>
<reference evidence="9 10" key="1">
    <citation type="submission" date="2018-02" db="EMBL/GenBank/DDBJ databases">
        <title>Novel Leptospira species isolated from soil and water in Japan.</title>
        <authorList>
            <person name="Nakao R."/>
            <person name="Masuzawa T."/>
        </authorList>
    </citation>
    <scope>NUCLEOTIDE SEQUENCE [LARGE SCALE GENOMIC DNA]</scope>
    <source>
        <strain evidence="9 10">E8</strain>
    </source>
</reference>
<dbReference type="InterPro" id="IPR033671">
    <property type="entry name" value="TrmH"/>
</dbReference>
<accession>A0A2P2CZS8</accession>
<evidence type="ECO:0000256" key="1">
    <source>
        <dbReference type="ARBA" id="ARBA00022555"/>
    </source>
</evidence>
<dbReference type="CDD" id="cd18092">
    <property type="entry name" value="SpoU-like_TrmH"/>
    <property type="match status" value="1"/>
</dbReference>
<evidence type="ECO:0000256" key="4">
    <source>
        <dbReference type="ARBA" id="ARBA00022691"/>
    </source>
</evidence>
<comment type="catalytic activity">
    <reaction evidence="7">
        <text>guanosine(18) in tRNA + S-adenosyl-L-methionine = 2'-O-methylguanosine(18) in tRNA + S-adenosyl-L-homocysteine + H(+)</text>
        <dbReference type="Rhea" id="RHEA:20077"/>
        <dbReference type="Rhea" id="RHEA-COMP:10190"/>
        <dbReference type="Rhea" id="RHEA-COMP:10192"/>
        <dbReference type="ChEBI" id="CHEBI:15378"/>
        <dbReference type="ChEBI" id="CHEBI:57856"/>
        <dbReference type="ChEBI" id="CHEBI:59789"/>
        <dbReference type="ChEBI" id="CHEBI:74269"/>
        <dbReference type="ChEBI" id="CHEBI:74445"/>
        <dbReference type="EC" id="2.1.1.34"/>
    </reaction>
</comment>
<dbReference type="InterPro" id="IPR029026">
    <property type="entry name" value="tRNA_m1G_MTases_N"/>
</dbReference>
<evidence type="ECO:0000256" key="6">
    <source>
        <dbReference type="ARBA" id="ARBA00022884"/>
    </source>
</evidence>
<evidence type="ECO:0000256" key="5">
    <source>
        <dbReference type="ARBA" id="ARBA00022694"/>
    </source>
</evidence>
<dbReference type="Pfam" id="PF00588">
    <property type="entry name" value="SpoU_methylase"/>
    <property type="match status" value="1"/>
</dbReference>
<dbReference type="EMBL" id="BFAY01000006">
    <property type="protein sequence ID" value="GBF37904.1"/>
    <property type="molecule type" value="Genomic_DNA"/>
</dbReference>
<evidence type="ECO:0000313" key="10">
    <source>
        <dbReference type="Proteomes" id="UP000245076"/>
    </source>
</evidence>
<comment type="caution">
    <text evidence="9">The sequence shown here is derived from an EMBL/GenBank/DDBJ whole genome shotgun (WGS) entry which is preliminary data.</text>
</comment>
<dbReference type="AlphaFoldDB" id="A0A2P2CZS8"/>
<feature type="domain" description="tRNA/rRNA methyltransferase SpoU type" evidence="8">
    <location>
        <begin position="48"/>
        <end position="193"/>
    </location>
</feature>
<protein>
    <recommendedName>
        <fullName evidence="7">tRNA (guanosine(18)-2'-O)-methyltransferase</fullName>
        <ecNumber evidence="7">2.1.1.34</ecNumber>
    </recommendedName>
    <alternativeName>
        <fullName evidence="7">tRNA [Gm18] methyltransferase</fullName>
    </alternativeName>
</protein>
<keyword evidence="6 7" id="KW-0694">RNA-binding</keyword>
<dbReference type="PANTHER" id="PTHR43453:SF1">
    <property type="entry name" value="TRNA_RRNA METHYLTRANSFERASE SPOU TYPE DOMAIN-CONTAINING PROTEIN"/>
    <property type="match status" value="1"/>
</dbReference>
<dbReference type="EC" id="2.1.1.34" evidence="7"/>
<dbReference type="SUPFAM" id="SSF75217">
    <property type="entry name" value="alpha/beta knot"/>
    <property type="match status" value="1"/>
</dbReference>
<keyword evidence="5 7" id="KW-0819">tRNA processing</keyword>
<dbReference type="Gene3D" id="3.40.1280.10">
    <property type="match status" value="1"/>
</dbReference>
<dbReference type="InterPro" id="IPR029028">
    <property type="entry name" value="Alpha/beta_knot_MTases"/>
</dbReference>
<comment type="similarity">
    <text evidence="7">Belongs to the class IV-like SAM-binding methyltransferase superfamily. RNA methyltransferase TrmH family.</text>
</comment>
<feature type="binding site" evidence="7">
    <location>
        <position position="129"/>
    </location>
    <ligand>
        <name>S-adenosyl-L-methionine</name>
        <dbReference type="ChEBI" id="CHEBI:59789"/>
    </ligand>
</feature>